<protein>
    <recommendedName>
        <fullName evidence="4">Multidrug transporter</fullName>
    </recommendedName>
</protein>
<dbReference type="Proteomes" id="UP001597111">
    <property type="component" value="Unassembled WGS sequence"/>
</dbReference>
<evidence type="ECO:0000313" key="2">
    <source>
        <dbReference type="EMBL" id="MFD1526855.1"/>
    </source>
</evidence>
<dbReference type="RefSeq" id="WP_379732033.1">
    <property type="nucleotide sequence ID" value="NZ_JBHSWZ010000188.1"/>
</dbReference>
<feature type="compositionally biased region" description="Basic and acidic residues" evidence="1">
    <location>
        <begin position="71"/>
        <end position="80"/>
    </location>
</feature>
<feature type="compositionally biased region" description="Acidic residues" evidence="1">
    <location>
        <begin position="97"/>
        <end position="116"/>
    </location>
</feature>
<gene>
    <name evidence="2" type="ORF">ACFR9S_11210</name>
</gene>
<sequence length="116" mass="12789">MTRHTDTTSRRRDETNRRETSRRTMSEVSHTNPTTGESFGDSQVFQRGTVAMVDGGEAPEERDDDPEPMGDVDHTPREDAPEANDAYVRGVDREGASDDESETAADTEEGADEEAV</sequence>
<reference evidence="2 3" key="1">
    <citation type="journal article" date="2019" name="Int. J. Syst. Evol. Microbiol.">
        <title>The Global Catalogue of Microorganisms (GCM) 10K type strain sequencing project: providing services to taxonomists for standard genome sequencing and annotation.</title>
        <authorList>
            <consortium name="The Broad Institute Genomics Platform"/>
            <consortium name="The Broad Institute Genome Sequencing Center for Infectious Disease"/>
            <person name="Wu L."/>
            <person name="Ma J."/>
        </authorList>
    </citation>
    <scope>NUCLEOTIDE SEQUENCE [LARGE SCALE GENOMIC DNA]</scope>
    <source>
        <strain evidence="2 3">CGMCC 1.12285</strain>
    </source>
</reference>
<name>A0ABD6B7F7_9EURY</name>
<feature type="compositionally biased region" description="Basic and acidic residues" evidence="1">
    <location>
        <begin position="1"/>
        <end position="25"/>
    </location>
</feature>
<proteinExistence type="predicted"/>
<dbReference type="AlphaFoldDB" id="A0ABD6B7F7"/>
<comment type="caution">
    <text evidence="2">The sequence shown here is derived from an EMBL/GenBank/DDBJ whole genome shotgun (WGS) entry which is preliminary data.</text>
</comment>
<evidence type="ECO:0008006" key="4">
    <source>
        <dbReference type="Google" id="ProtNLM"/>
    </source>
</evidence>
<evidence type="ECO:0000256" key="1">
    <source>
        <dbReference type="SAM" id="MobiDB-lite"/>
    </source>
</evidence>
<dbReference type="Pfam" id="PF25951">
    <property type="entry name" value="DUF7989"/>
    <property type="match status" value="1"/>
</dbReference>
<keyword evidence="3" id="KW-1185">Reference proteome</keyword>
<evidence type="ECO:0000313" key="3">
    <source>
        <dbReference type="Proteomes" id="UP001597111"/>
    </source>
</evidence>
<feature type="region of interest" description="Disordered" evidence="1">
    <location>
        <begin position="1"/>
        <end position="116"/>
    </location>
</feature>
<feature type="compositionally biased region" description="Acidic residues" evidence="1">
    <location>
        <begin position="57"/>
        <end position="70"/>
    </location>
</feature>
<dbReference type="EMBL" id="JBHUDH010000129">
    <property type="protein sequence ID" value="MFD1526855.1"/>
    <property type="molecule type" value="Genomic_DNA"/>
</dbReference>
<dbReference type="InterPro" id="IPR058742">
    <property type="entry name" value="DUF7989"/>
</dbReference>
<feature type="compositionally biased region" description="Polar residues" evidence="1">
    <location>
        <begin position="26"/>
        <end position="46"/>
    </location>
</feature>
<accession>A0ABD6B7F7</accession>
<organism evidence="2 3">
    <name type="scientific">Halolamina salina</name>
    <dbReference type="NCBI Taxonomy" id="1220023"/>
    <lineage>
        <taxon>Archaea</taxon>
        <taxon>Methanobacteriati</taxon>
        <taxon>Methanobacteriota</taxon>
        <taxon>Stenosarchaea group</taxon>
        <taxon>Halobacteria</taxon>
        <taxon>Halobacteriales</taxon>
        <taxon>Haloferacaceae</taxon>
    </lineage>
</organism>